<name>A0A8I0DQJ1_9FIRM</name>
<evidence type="ECO:0000256" key="1">
    <source>
        <dbReference type="SAM" id="Phobius"/>
    </source>
</evidence>
<keyword evidence="1" id="KW-1133">Transmembrane helix</keyword>
<proteinExistence type="predicted"/>
<dbReference type="Proteomes" id="UP000652847">
    <property type="component" value="Unassembled WGS sequence"/>
</dbReference>
<organism evidence="2 3">
    <name type="scientific">Blautia segnis</name>
    <dbReference type="NCBI Taxonomy" id="2763030"/>
    <lineage>
        <taxon>Bacteria</taxon>
        <taxon>Bacillati</taxon>
        <taxon>Bacillota</taxon>
        <taxon>Clostridia</taxon>
        <taxon>Lachnospirales</taxon>
        <taxon>Lachnospiraceae</taxon>
        <taxon>Blautia</taxon>
    </lineage>
</organism>
<feature type="transmembrane region" description="Helical" evidence="1">
    <location>
        <begin position="6"/>
        <end position="39"/>
    </location>
</feature>
<evidence type="ECO:0000313" key="2">
    <source>
        <dbReference type="EMBL" id="MBC5650810.1"/>
    </source>
</evidence>
<accession>A0A8I0DQJ1</accession>
<dbReference type="EMBL" id="JACOOT010000014">
    <property type="protein sequence ID" value="MBC5650810.1"/>
    <property type="molecule type" value="Genomic_DNA"/>
</dbReference>
<gene>
    <name evidence="2" type="ORF">H8S54_06715</name>
</gene>
<keyword evidence="1" id="KW-0812">Transmembrane</keyword>
<evidence type="ECO:0000313" key="3">
    <source>
        <dbReference type="Proteomes" id="UP000652847"/>
    </source>
</evidence>
<dbReference type="RefSeq" id="WP_178105307.1">
    <property type="nucleotide sequence ID" value="NZ_JACOOT010000014.1"/>
</dbReference>
<protein>
    <submittedName>
        <fullName evidence="2">Uncharacterized protein</fullName>
    </submittedName>
</protein>
<reference evidence="2 3" key="1">
    <citation type="submission" date="2020-08" db="EMBL/GenBank/DDBJ databases">
        <title>Genome public.</title>
        <authorList>
            <person name="Liu C."/>
            <person name="Sun Q."/>
        </authorList>
    </citation>
    <scope>NUCLEOTIDE SEQUENCE [LARGE SCALE GENOMIC DNA]</scope>
    <source>
        <strain evidence="2 3">BX17</strain>
    </source>
</reference>
<sequence length="45" mass="4809">MGKVLGFMLFFIGLGMVIGLLVSETVALLIAAALCLMCGYHLFCK</sequence>
<comment type="caution">
    <text evidence="2">The sequence shown here is derived from an EMBL/GenBank/DDBJ whole genome shotgun (WGS) entry which is preliminary data.</text>
</comment>
<dbReference type="AlphaFoldDB" id="A0A8I0DQJ1"/>
<keyword evidence="1" id="KW-0472">Membrane</keyword>
<keyword evidence="3" id="KW-1185">Reference proteome</keyword>